<dbReference type="AlphaFoldDB" id="E1SR56"/>
<dbReference type="TCDB" id="1.A.77.3.10">
    <property type="family name" value="the mg(2+)/ca(2+) uniporter (mcu) family"/>
</dbReference>
<feature type="transmembrane region" description="Helical" evidence="6">
    <location>
        <begin position="102"/>
        <end position="125"/>
    </location>
</feature>
<feature type="transmembrane region" description="Helical" evidence="6">
    <location>
        <begin position="75"/>
        <end position="96"/>
    </location>
</feature>
<evidence type="ECO:0000313" key="7">
    <source>
        <dbReference type="EMBL" id="ADN77986.1"/>
    </source>
</evidence>
<organism evidence="7 8">
    <name type="scientific">Ferrimonas balearica (strain DSM 9799 / CCM 4581 / KCTC 23876 / PAT)</name>
    <dbReference type="NCBI Taxonomy" id="550540"/>
    <lineage>
        <taxon>Bacteria</taxon>
        <taxon>Pseudomonadati</taxon>
        <taxon>Pseudomonadota</taxon>
        <taxon>Gammaproteobacteria</taxon>
        <taxon>Alteromonadales</taxon>
        <taxon>Ferrimonadaceae</taxon>
        <taxon>Ferrimonas</taxon>
    </lineage>
</organism>
<dbReference type="eggNOG" id="COG3312">
    <property type="taxonomic scope" value="Bacteria"/>
</dbReference>
<comment type="subcellular location">
    <subcellularLocation>
        <location evidence="1">Cell membrane</location>
        <topology evidence="1">Multi-pass membrane protein</topology>
    </subcellularLocation>
</comment>
<dbReference type="InterPro" id="IPR005598">
    <property type="entry name" value="ATP_synth_I"/>
</dbReference>
<evidence type="ECO:0000256" key="3">
    <source>
        <dbReference type="ARBA" id="ARBA00022692"/>
    </source>
</evidence>
<proteinExistence type="predicted"/>
<keyword evidence="2" id="KW-1003">Cell membrane</keyword>
<accession>E1SR56</accession>
<dbReference type="Proteomes" id="UP000006683">
    <property type="component" value="Chromosome"/>
</dbReference>
<dbReference type="Pfam" id="PF03899">
    <property type="entry name" value="ATP-synt_I"/>
    <property type="match status" value="1"/>
</dbReference>
<keyword evidence="3 6" id="KW-0812">Transmembrane</keyword>
<dbReference type="GO" id="GO:0005886">
    <property type="term" value="C:plasma membrane"/>
    <property type="evidence" value="ECO:0007669"/>
    <property type="project" value="UniProtKB-SubCell"/>
</dbReference>
<evidence type="ECO:0000256" key="1">
    <source>
        <dbReference type="ARBA" id="ARBA00004651"/>
    </source>
</evidence>
<dbReference type="KEGG" id="fbl:Fbal_3793"/>
<dbReference type="RefSeq" id="WP_013347291.1">
    <property type="nucleotide sequence ID" value="NC_014541.1"/>
</dbReference>
<reference evidence="7 8" key="1">
    <citation type="journal article" date="2010" name="Stand. Genomic Sci.">
        <title>Complete genome sequence of Ferrimonas balearica type strain (PAT).</title>
        <authorList>
            <person name="Nolan M."/>
            <person name="Sikorski J."/>
            <person name="Davenport K."/>
            <person name="Lucas S."/>
            <person name="Glavina Del Rio T."/>
            <person name="Tice H."/>
            <person name="Cheng J."/>
            <person name="Goodwin L."/>
            <person name="Pitluck S."/>
            <person name="Liolios K."/>
            <person name="Ivanova N."/>
            <person name="Mavromatis K."/>
            <person name="Ovchinnikova G."/>
            <person name="Pati A."/>
            <person name="Chen A."/>
            <person name="Palaniappan K."/>
            <person name="Land M."/>
            <person name="Hauser L."/>
            <person name="Chang Y."/>
            <person name="Jeffries C."/>
            <person name="Tapia R."/>
            <person name="Brettin T."/>
            <person name="Detter J."/>
            <person name="Han C."/>
            <person name="Yasawong M."/>
            <person name="Rohde M."/>
            <person name="Tindall B."/>
            <person name="Goker M."/>
            <person name="Woyke T."/>
            <person name="Bristow J."/>
            <person name="Eisen J."/>
            <person name="Markowitz V."/>
            <person name="Hugenholtz P."/>
            <person name="Kyrpides N."/>
            <person name="Klenk H."/>
            <person name="Lapidus A."/>
        </authorList>
    </citation>
    <scope>NUCLEOTIDE SEQUENCE [LARGE SCALE GENOMIC DNA]</scope>
    <source>
        <strain evidence="8">DSM 9799 / CCM 4581 / KCTC 23876 / PAT</strain>
    </source>
</reference>
<keyword evidence="8" id="KW-1185">Reference proteome</keyword>
<feature type="transmembrane region" description="Helical" evidence="6">
    <location>
        <begin position="12"/>
        <end position="35"/>
    </location>
</feature>
<evidence type="ECO:0000256" key="2">
    <source>
        <dbReference type="ARBA" id="ARBA00022475"/>
    </source>
</evidence>
<protein>
    <submittedName>
        <fullName evidence="7">ATP synthase I chain</fullName>
    </submittedName>
</protein>
<dbReference type="STRING" id="550540.Fbal_3793"/>
<keyword evidence="5 6" id="KW-0472">Membrane</keyword>
<dbReference type="OrthoDB" id="5702716at2"/>
<gene>
    <name evidence="7" type="ordered locus">Fbal_3793</name>
</gene>
<evidence type="ECO:0000256" key="6">
    <source>
        <dbReference type="SAM" id="Phobius"/>
    </source>
</evidence>
<evidence type="ECO:0000256" key="5">
    <source>
        <dbReference type="ARBA" id="ARBA00023136"/>
    </source>
</evidence>
<evidence type="ECO:0000313" key="8">
    <source>
        <dbReference type="Proteomes" id="UP000006683"/>
    </source>
</evidence>
<keyword evidence="4 6" id="KW-1133">Transmembrane helix</keyword>
<evidence type="ECO:0000256" key="4">
    <source>
        <dbReference type="ARBA" id="ARBA00022989"/>
    </source>
</evidence>
<dbReference type="HOGENOM" id="CLU_121415_3_1_6"/>
<sequence length="126" mass="13744">MISQLARQRRSAAYQVVFAQLGMTLLMSGLGYLVWGREAAMLTAKGGSIATVPSFVFATLAFYKVRARDAVSVLGLFYLGVTIKLMLTMVLFTYVLSTTDLAYPGALFVGYIGALMAHWAAPLFFK</sequence>
<feature type="transmembrane region" description="Helical" evidence="6">
    <location>
        <begin position="41"/>
        <end position="63"/>
    </location>
</feature>
<dbReference type="EMBL" id="CP002209">
    <property type="protein sequence ID" value="ADN77986.1"/>
    <property type="molecule type" value="Genomic_DNA"/>
</dbReference>
<dbReference type="GeneID" id="67183992"/>
<name>E1SR56_FERBD</name>